<geneLocation type="plasmid" evidence="4">
    <name>punmamed1</name>
</geneLocation>
<feature type="chain" id="PRO_5043526660" description="Gram-positive cocci surface proteins LPxTG domain-containing protein" evidence="3">
    <location>
        <begin position="46"/>
        <end position="290"/>
    </location>
</feature>
<organism evidence="4">
    <name type="scientific">Kitasatospora camelliae</name>
    <dbReference type="NCBI Taxonomy" id="3156397"/>
    <lineage>
        <taxon>Bacteria</taxon>
        <taxon>Bacillati</taxon>
        <taxon>Actinomycetota</taxon>
        <taxon>Actinomycetes</taxon>
        <taxon>Kitasatosporales</taxon>
        <taxon>Streptomycetaceae</taxon>
        <taxon>Kitasatospora</taxon>
    </lineage>
</organism>
<proteinExistence type="predicted"/>
<feature type="region of interest" description="Disordered" evidence="1">
    <location>
        <begin position="210"/>
        <end position="255"/>
    </location>
</feature>
<keyword evidence="2" id="KW-1133">Transmembrane helix</keyword>
<keyword evidence="2" id="KW-0472">Membrane</keyword>
<feature type="compositionally biased region" description="Low complexity" evidence="1">
    <location>
        <begin position="215"/>
        <end position="253"/>
    </location>
</feature>
<evidence type="ECO:0000256" key="2">
    <source>
        <dbReference type="SAM" id="Phobius"/>
    </source>
</evidence>
<sequence>MRKFVISASTRNVRSFSARRRLASVAAAAVLAGGVQLLATDTAWACEGPHKALNPIVSREALQRHHNGAPAADFVQAVPLTLAAGSSVEIGVEFANLTGAAFDAVVPTLTLKDAGGGQRLHLGDVTVEVMREGVWKKLGTDDGCGGEAVRVDTSPLVQGLPDGRAGRALFRVRLAAGAPGDLTALTLSTSAFGEVNGYGPAHTTTVGVAHPDARPAPGTTPTTLAAPTPTPAPDRTAAPAAPATPAPTDAGLAQTGADAPTGFLAASAGALAALGAGPVLIAVGRVRARR</sequence>
<evidence type="ECO:0000313" key="4">
    <source>
        <dbReference type="EMBL" id="XCM84428.1"/>
    </source>
</evidence>
<keyword evidence="4" id="KW-0614">Plasmid</keyword>
<keyword evidence="2" id="KW-0812">Transmembrane</keyword>
<feature type="signal peptide" evidence="3">
    <location>
        <begin position="1"/>
        <end position="45"/>
    </location>
</feature>
<keyword evidence="3" id="KW-0732">Signal</keyword>
<evidence type="ECO:0008006" key="5">
    <source>
        <dbReference type="Google" id="ProtNLM"/>
    </source>
</evidence>
<name>A0AAU8K6Q8_9ACTN</name>
<reference evidence="4" key="1">
    <citation type="submission" date="2024-06" db="EMBL/GenBank/DDBJ databases">
        <title>The genome sequences of Kitasatospora sp. strain HUAS MG31.</title>
        <authorList>
            <person name="Mo P."/>
        </authorList>
    </citation>
    <scope>NUCLEOTIDE SEQUENCE</scope>
    <source>
        <strain evidence="4">HUAS MG31</strain>
        <plasmid evidence="4">punmamed1</plasmid>
    </source>
</reference>
<evidence type="ECO:0000256" key="3">
    <source>
        <dbReference type="SAM" id="SignalP"/>
    </source>
</evidence>
<evidence type="ECO:0000256" key="1">
    <source>
        <dbReference type="SAM" id="MobiDB-lite"/>
    </source>
</evidence>
<protein>
    <recommendedName>
        <fullName evidence="5">Gram-positive cocci surface proteins LPxTG domain-containing protein</fullName>
    </recommendedName>
</protein>
<accession>A0AAU8K6Q8</accession>
<dbReference type="KEGG" id="kcm:ABWK59_36480"/>
<feature type="transmembrane region" description="Helical" evidence="2">
    <location>
        <begin position="263"/>
        <end position="283"/>
    </location>
</feature>
<dbReference type="EMBL" id="CP159873">
    <property type="protein sequence ID" value="XCM84428.1"/>
    <property type="molecule type" value="Genomic_DNA"/>
</dbReference>
<gene>
    <name evidence="4" type="ORF">ABWK59_36480</name>
</gene>
<dbReference type="RefSeq" id="WP_354645363.1">
    <property type="nucleotide sequence ID" value="NZ_CP159873.1"/>
</dbReference>
<dbReference type="AlphaFoldDB" id="A0AAU8K6Q8"/>